<keyword evidence="2" id="KW-1185">Reference proteome</keyword>
<evidence type="ECO:0000313" key="1">
    <source>
        <dbReference type="EMBL" id="MUL28288.1"/>
    </source>
</evidence>
<dbReference type="AlphaFoldDB" id="A0A7C9HEQ1"/>
<dbReference type="RefSeq" id="WP_036895480.1">
    <property type="nucleotide sequence ID" value="NZ_VVIQ01000008.1"/>
</dbReference>
<proteinExistence type="predicted"/>
<comment type="caution">
    <text evidence="1">The sequence shown here is derived from an EMBL/GenBank/DDBJ whole genome shotgun (WGS) entry which is preliminary data.</text>
</comment>
<accession>A0A7C9HEQ1</accession>
<sequence length="108" mass="12663">MQYDKEIIRVLVEAGEEGLSVWKISHHVYNACNSLFHPIVQDDVRKYVQGYLLKNSKLPSSLIERVRKGIYRLNANNSFSQQFILQFRDEKEDSTIEKPMKDQSLSLF</sequence>
<reference evidence="1 2" key="1">
    <citation type="submission" date="2019-09" db="EMBL/GenBank/DDBJ databases">
        <title>Prevotella A2879 sp. nov., isolated from an abscess of a patient.</title>
        <authorList>
            <person name="Buhl M."/>
            <person name="Oberhettinger P."/>
        </authorList>
    </citation>
    <scope>NUCLEOTIDE SEQUENCE [LARGE SCALE GENOMIC DNA]</scope>
    <source>
        <strain evidence="1 2">A2879</strain>
    </source>
</reference>
<dbReference type="Proteomes" id="UP000482295">
    <property type="component" value="Unassembled WGS sequence"/>
</dbReference>
<gene>
    <name evidence="1" type="ORF">F0475_08230</name>
</gene>
<name>A0A7C9HEQ1_9BACT</name>
<evidence type="ECO:0000313" key="2">
    <source>
        <dbReference type="Proteomes" id="UP000482295"/>
    </source>
</evidence>
<organism evidence="1 2">
    <name type="scientific">Prevotella vespertina</name>
    <dbReference type="NCBI Taxonomy" id="2608404"/>
    <lineage>
        <taxon>Bacteria</taxon>
        <taxon>Pseudomonadati</taxon>
        <taxon>Bacteroidota</taxon>
        <taxon>Bacteroidia</taxon>
        <taxon>Bacteroidales</taxon>
        <taxon>Prevotellaceae</taxon>
        <taxon>Prevotella</taxon>
    </lineage>
</organism>
<dbReference type="EMBL" id="VVIQ01000008">
    <property type="protein sequence ID" value="MUL28288.1"/>
    <property type="molecule type" value="Genomic_DNA"/>
</dbReference>
<protein>
    <submittedName>
        <fullName evidence="1">Uncharacterized protein</fullName>
    </submittedName>
</protein>